<dbReference type="EMBL" id="BK014824">
    <property type="protein sequence ID" value="DAD77368.1"/>
    <property type="molecule type" value="Genomic_DNA"/>
</dbReference>
<sequence>MILPFSFHPRMASFHLNCIGRILLLQQYQSEDRKGHRAVVSVELTH</sequence>
<proteinExistence type="predicted"/>
<accession>A0A8S5M5F2</accession>
<name>A0A8S5M5F2_9CAUD</name>
<organism evidence="1">
    <name type="scientific">Siphoviridae sp. ctPJC19</name>
    <dbReference type="NCBI Taxonomy" id="2826321"/>
    <lineage>
        <taxon>Viruses</taxon>
        <taxon>Duplodnaviria</taxon>
        <taxon>Heunggongvirae</taxon>
        <taxon>Uroviricota</taxon>
        <taxon>Caudoviricetes</taxon>
    </lineage>
</organism>
<evidence type="ECO:0000313" key="1">
    <source>
        <dbReference type="EMBL" id="DAD77368.1"/>
    </source>
</evidence>
<reference evidence="1" key="1">
    <citation type="journal article" date="2021" name="Proc. Natl. Acad. Sci. U.S.A.">
        <title>A Catalog of Tens of Thousands of Viruses from Human Metagenomes Reveals Hidden Associations with Chronic Diseases.</title>
        <authorList>
            <person name="Tisza M.J."/>
            <person name="Buck C.B."/>
        </authorList>
    </citation>
    <scope>NUCLEOTIDE SEQUENCE</scope>
    <source>
        <strain evidence="1">CtPJC19</strain>
    </source>
</reference>
<protein>
    <submittedName>
        <fullName evidence="1">Uncharacterized protein</fullName>
    </submittedName>
</protein>